<dbReference type="SMART" id="SM00304">
    <property type="entry name" value="HAMP"/>
    <property type="match status" value="1"/>
</dbReference>
<dbReference type="EC" id="2.7.13.3" evidence="3"/>
<dbReference type="GO" id="GO:0000155">
    <property type="term" value="F:phosphorelay sensor kinase activity"/>
    <property type="evidence" value="ECO:0007669"/>
    <property type="project" value="InterPro"/>
</dbReference>
<dbReference type="InterPro" id="IPR003660">
    <property type="entry name" value="HAMP_dom"/>
</dbReference>
<dbReference type="Gene3D" id="6.10.340.10">
    <property type="match status" value="1"/>
</dbReference>
<feature type="transmembrane region" description="Helical" evidence="12">
    <location>
        <begin position="134"/>
        <end position="153"/>
    </location>
</feature>
<evidence type="ECO:0000313" key="16">
    <source>
        <dbReference type="Proteomes" id="UP000184226"/>
    </source>
</evidence>
<dbReference type="PROSITE" id="PS50885">
    <property type="entry name" value="HAMP"/>
    <property type="match status" value="1"/>
</dbReference>
<evidence type="ECO:0000256" key="10">
    <source>
        <dbReference type="ARBA" id="ARBA00023136"/>
    </source>
</evidence>
<proteinExistence type="predicted"/>
<evidence type="ECO:0000256" key="2">
    <source>
        <dbReference type="ARBA" id="ARBA00004370"/>
    </source>
</evidence>
<dbReference type="SUPFAM" id="SSF55874">
    <property type="entry name" value="ATPase domain of HSP90 chaperone/DNA topoisomerase II/histidine kinase"/>
    <property type="match status" value="1"/>
</dbReference>
<dbReference type="CDD" id="cd06225">
    <property type="entry name" value="HAMP"/>
    <property type="match status" value="1"/>
</dbReference>
<keyword evidence="7 15" id="KW-0418">Kinase</keyword>
<dbReference type="SUPFAM" id="SSF158472">
    <property type="entry name" value="HAMP domain-like"/>
    <property type="match status" value="1"/>
</dbReference>
<dbReference type="InterPro" id="IPR005467">
    <property type="entry name" value="His_kinase_dom"/>
</dbReference>
<dbReference type="PRINTS" id="PR00344">
    <property type="entry name" value="BCTRLSENSOR"/>
</dbReference>
<evidence type="ECO:0000313" key="15">
    <source>
        <dbReference type="EMBL" id="SHI32319.1"/>
    </source>
</evidence>
<comment type="subcellular location">
    <subcellularLocation>
        <location evidence="2">Membrane</location>
    </subcellularLocation>
</comment>
<dbReference type="Proteomes" id="UP000184226">
    <property type="component" value="Unassembled WGS sequence"/>
</dbReference>
<dbReference type="STRING" id="658167.SAMN04488135_12139"/>
<dbReference type="PROSITE" id="PS50109">
    <property type="entry name" value="HIS_KIN"/>
    <property type="match status" value="1"/>
</dbReference>
<dbReference type="PANTHER" id="PTHR45436:SF16">
    <property type="entry name" value="HISTIDINE KINASE"/>
    <property type="match status" value="1"/>
</dbReference>
<evidence type="ECO:0000256" key="9">
    <source>
        <dbReference type="ARBA" id="ARBA00023012"/>
    </source>
</evidence>
<evidence type="ECO:0000256" key="12">
    <source>
        <dbReference type="SAM" id="Phobius"/>
    </source>
</evidence>
<keyword evidence="16" id="KW-1185">Reference proteome</keyword>
<dbReference type="EMBL" id="FQXE01000021">
    <property type="protein sequence ID" value="SHI32319.1"/>
    <property type="molecule type" value="Genomic_DNA"/>
</dbReference>
<protein>
    <recommendedName>
        <fullName evidence="3">histidine kinase</fullName>
        <ecNumber evidence="3">2.7.13.3</ecNumber>
    </recommendedName>
</protein>
<organism evidence="15 16">
    <name type="scientific">Pollutimonas bauzanensis</name>
    <dbReference type="NCBI Taxonomy" id="658167"/>
    <lineage>
        <taxon>Bacteria</taxon>
        <taxon>Pseudomonadati</taxon>
        <taxon>Pseudomonadota</taxon>
        <taxon>Betaproteobacteria</taxon>
        <taxon>Burkholderiales</taxon>
        <taxon>Alcaligenaceae</taxon>
        <taxon>Pollutimonas</taxon>
    </lineage>
</organism>
<keyword evidence="10 12" id="KW-0472">Membrane</keyword>
<evidence type="ECO:0000256" key="4">
    <source>
        <dbReference type="ARBA" id="ARBA00022553"/>
    </source>
</evidence>
<evidence type="ECO:0000256" key="7">
    <source>
        <dbReference type="ARBA" id="ARBA00022777"/>
    </source>
</evidence>
<dbReference type="InterPro" id="IPR036890">
    <property type="entry name" value="HATPase_C_sf"/>
</dbReference>
<evidence type="ECO:0000256" key="3">
    <source>
        <dbReference type="ARBA" id="ARBA00012438"/>
    </source>
</evidence>
<keyword evidence="4" id="KW-0597">Phosphoprotein</keyword>
<gene>
    <name evidence="15" type="ORF">SAMN04488135_12139</name>
</gene>
<dbReference type="Gene3D" id="1.10.287.130">
    <property type="match status" value="1"/>
</dbReference>
<keyword evidence="6 12" id="KW-0812">Transmembrane</keyword>
<keyword evidence="5" id="KW-0808">Transferase</keyword>
<comment type="catalytic activity">
    <reaction evidence="1">
        <text>ATP + protein L-histidine = ADP + protein N-phospho-L-histidine.</text>
        <dbReference type="EC" id="2.7.13.3"/>
    </reaction>
</comment>
<evidence type="ECO:0000256" key="8">
    <source>
        <dbReference type="ARBA" id="ARBA00022989"/>
    </source>
</evidence>
<evidence type="ECO:0000256" key="11">
    <source>
        <dbReference type="SAM" id="MobiDB-lite"/>
    </source>
</evidence>
<name>A0A1M6A7D0_9BURK</name>
<evidence type="ECO:0000256" key="6">
    <source>
        <dbReference type="ARBA" id="ARBA00022692"/>
    </source>
</evidence>
<feature type="domain" description="Histidine kinase" evidence="13">
    <location>
        <begin position="221"/>
        <end position="440"/>
    </location>
</feature>
<dbReference type="SMART" id="SM00388">
    <property type="entry name" value="HisKA"/>
    <property type="match status" value="1"/>
</dbReference>
<feature type="region of interest" description="Disordered" evidence="11">
    <location>
        <begin position="443"/>
        <end position="468"/>
    </location>
</feature>
<dbReference type="CDD" id="cd00082">
    <property type="entry name" value="HisKA"/>
    <property type="match status" value="1"/>
</dbReference>
<dbReference type="Pfam" id="PF02518">
    <property type="entry name" value="HATPase_c"/>
    <property type="match status" value="1"/>
</dbReference>
<dbReference type="Pfam" id="PF00672">
    <property type="entry name" value="HAMP"/>
    <property type="match status" value="1"/>
</dbReference>
<dbReference type="Pfam" id="PF00512">
    <property type="entry name" value="HisKA"/>
    <property type="match status" value="1"/>
</dbReference>
<dbReference type="OrthoDB" id="9121563at2"/>
<feature type="domain" description="HAMP" evidence="14">
    <location>
        <begin position="163"/>
        <end position="213"/>
    </location>
</feature>
<dbReference type="InterPro" id="IPR004358">
    <property type="entry name" value="Sig_transdc_His_kin-like_C"/>
</dbReference>
<keyword evidence="8 12" id="KW-1133">Transmembrane helix</keyword>
<reference evidence="15 16" key="1">
    <citation type="submission" date="2016-11" db="EMBL/GenBank/DDBJ databases">
        <authorList>
            <person name="Jaros S."/>
            <person name="Januszkiewicz K."/>
            <person name="Wedrychowicz H."/>
        </authorList>
    </citation>
    <scope>NUCLEOTIDE SEQUENCE [LARGE SCALE GENOMIC DNA]</scope>
    <source>
        <strain evidence="15 16">CGMCC 1.10190</strain>
    </source>
</reference>
<dbReference type="PANTHER" id="PTHR45436">
    <property type="entry name" value="SENSOR HISTIDINE KINASE YKOH"/>
    <property type="match status" value="1"/>
</dbReference>
<dbReference type="InterPro" id="IPR003594">
    <property type="entry name" value="HATPase_dom"/>
</dbReference>
<feature type="transmembrane region" description="Helical" evidence="12">
    <location>
        <begin position="12"/>
        <end position="32"/>
    </location>
</feature>
<evidence type="ECO:0000256" key="5">
    <source>
        <dbReference type="ARBA" id="ARBA00022679"/>
    </source>
</evidence>
<evidence type="ECO:0000259" key="14">
    <source>
        <dbReference type="PROSITE" id="PS50885"/>
    </source>
</evidence>
<dbReference type="GO" id="GO:0005886">
    <property type="term" value="C:plasma membrane"/>
    <property type="evidence" value="ECO:0007669"/>
    <property type="project" value="TreeGrafter"/>
</dbReference>
<keyword evidence="9" id="KW-0902">Two-component regulatory system</keyword>
<evidence type="ECO:0000259" key="13">
    <source>
        <dbReference type="PROSITE" id="PS50109"/>
    </source>
</evidence>
<dbReference type="RefSeq" id="WP_073109481.1">
    <property type="nucleotide sequence ID" value="NZ_FQXE01000021.1"/>
</dbReference>
<accession>A0A1M6A7D0</accession>
<sequence length="468" mass="51355">MKFKATIAQRVAWALTAFVTVVTVLAAGMAFYTHKKMEDRLIDGLVASESRYLDAGLSRGKARWDEPLEREISPVMSAWGEHPSNPAASMPALLRGLDNGIHHIRTESVLWHVMVADSLDGKLYVLYDAADHEALARNFGLALFAIALFFIAVSHFMGRRVARWVVSPLQALTDRLEQWAPGSPSFLVARSDEAGRLMEAFNRVQDELDDSIAREREFAANLHHEIRTPLARIRSDSELMLRLPAMGEGESRRLRRIMRSVDDVAESLESTYDIAHAEMGAVQALSLSDCVDDVFARLELEAENARLELVNSVPADHVAILDRYALLTVMRNLVRNAISHAAPAILDVRSIGGGLAFVDSGPGIAADELPNIFDRYYSSRLVDQSRRRGMPGGAGKEGRVGLGLAIARRVCATHGWHLAVESPVQGGRGTAFHLRFPGSGETAAGHAFPGTRPWGRARKAGADANWRT</sequence>
<dbReference type="Gene3D" id="3.30.565.10">
    <property type="entry name" value="Histidine kinase-like ATPase, C-terminal domain"/>
    <property type="match status" value="1"/>
</dbReference>
<dbReference type="InterPro" id="IPR050428">
    <property type="entry name" value="TCS_sensor_his_kinase"/>
</dbReference>
<evidence type="ECO:0000256" key="1">
    <source>
        <dbReference type="ARBA" id="ARBA00000085"/>
    </source>
</evidence>
<dbReference type="AlphaFoldDB" id="A0A1M6A7D0"/>
<dbReference type="InterPro" id="IPR036097">
    <property type="entry name" value="HisK_dim/P_sf"/>
</dbReference>
<dbReference type="InterPro" id="IPR003661">
    <property type="entry name" value="HisK_dim/P_dom"/>
</dbReference>
<dbReference type="SMART" id="SM00387">
    <property type="entry name" value="HATPase_c"/>
    <property type="match status" value="1"/>
</dbReference>
<dbReference type="SUPFAM" id="SSF47384">
    <property type="entry name" value="Homodimeric domain of signal transducing histidine kinase"/>
    <property type="match status" value="1"/>
</dbReference>